<dbReference type="Proteomes" id="UP000283469">
    <property type="component" value="Unassembled WGS sequence"/>
</dbReference>
<dbReference type="InterPro" id="IPR017601">
    <property type="entry name" value="DGQHR-contain_dom"/>
</dbReference>
<organism evidence="1 2">
    <name type="scientific">Sphingobium terrigena</name>
    <dbReference type="NCBI Taxonomy" id="2304063"/>
    <lineage>
        <taxon>Bacteria</taxon>
        <taxon>Pseudomonadati</taxon>
        <taxon>Pseudomonadota</taxon>
        <taxon>Alphaproteobacteria</taxon>
        <taxon>Sphingomonadales</taxon>
        <taxon>Sphingomonadaceae</taxon>
        <taxon>Sphingobium</taxon>
    </lineage>
</organism>
<comment type="caution">
    <text evidence="1">The sequence shown here is derived from an EMBL/GenBank/DDBJ whole genome shotgun (WGS) entry which is preliminary data.</text>
</comment>
<keyword evidence="2" id="KW-1185">Reference proteome</keyword>
<reference evidence="1 2" key="1">
    <citation type="submission" date="2018-08" db="EMBL/GenBank/DDBJ databases">
        <title>Sphingobium sp. EO9.</title>
        <authorList>
            <person name="Park Y."/>
            <person name="Kim K.H."/>
            <person name="Jeon C.O."/>
        </authorList>
    </citation>
    <scope>NUCLEOTIDE SEQUENCE [LARGE SCALE GENOMIC DNA]</scope>
    <source>
        <strain evidence="1 2">EO9</strain>
    </source>
</reference>
<protein>
    <submittedName>
        <fullName evidence="1">DGQHR domain-containing protein</fullName>
    </submittedName>
</protein>
<sequence>MVPLKTLERLFKYDEADLPAQLRAQRDLNKGRIPGIARYIVDNPSEYVLSALSATIDGAFAFEPAVGQRSVGVLAIDMSATILVNDGQHRRAGIIEALRERPSLGDEKIAVTLSRTKDWHARSRCSST</sequence>
<name>A0A418YMX4_9SPHN</name>
<proteinExistence type="predicted"/>
<accession>A0A418YMX4</accession>
<evidence type="ECO:0000313" key="1">
    <source>
        <dbReference type="EMBL" id="RJG52503.1"/>
    </source>
</evidence>
<dbReference type="OrthoDB" id="3524978at2"/>
<evidence type="ECO:0000313" key="2">
    <source>
        <dbReference type="Proteomes" id="UP000283469"/>
    </source>
</evidence>
<dbReference type="CDD" id="cd16412">
    <property type="entry name" value="dndB"/>
    <property type="match status" value="1"/>
</dbReference>
<dbReference type="Pfam" id="PF14072">
    <property type="entry name" value="DndB"/>
    <property type="match status" value="1"/>
</dbReference>
<gene>
    <name evidence="1" type="ORF">D0Z70_20060</name>
</gene>
<dbReference type="InterPro" id="IPR017642">
    <property type="entry name" value="DNA_S_mod_DndB"/>
</dbReference>
<dbReference type="NCBIfam" id="TIGR03187">
    <property type="entry name" value="DGQHR"/>
    <property type="match status" value="1"/>
</dbReference>
<dbReference type="EMBL" id="QVRA01000026">
    <property type="protein sequence ID" value="RJG52503.1"/>
    <property type="molecule type" value="Genomic_DNA"/>
</dbReference>
<dbReference type="AlphaFoldDB" id="A0A418YMX4"/>